<dbReference type="InterPro" id="IPR036869">
    <property type="entry name" value="J_dom_sf"/>
</dbReference>
<name>A0ABP0TMU8_9BRYO</name>
<dbReference type="PANTHER" id="PTHR33372">
    <property type="match status" value="1"/>
</dbReference>
<dbReference type="Proteomes" id="UP001497512">
    <property type="component" value="Chromosome 13"/>
</dbReference>
<dbReference type="InterPro" id="IPR021788">
    <property type="entry name" value="CPP1-like"/>
</dbReference>
<evidence type="ECO:0000313" key="3">
    <source>
        <dbReference type="Proteomes" id="UP001497512"/>
    </source>
</evidence>
<proteinExistence type="predicted"/>
<feature type="transmembrane region" description="Helical" evidence="1">
    <location>
        <begin position="285"/>
        <end position="302"/>
    </location>
</feature>
<keyword evidence="1" id="KW-0472">Membrane</keyword>
<keyword evidence="1" id="KW-1133">Transmembrane helix</keyword>
<dbReference type="SUPFAM" id="SSF46565">
    <property type="entry name" value="Chaperone J-domain"/>
    <property type="match status" value="1"/>
</dbReference>
<evidence type="ECO:0000256" key="1">
    <source>
        <dbReference type="SAM" id="Phobius"/>
    </source>
</evidence>
<sequence>MASCGASIYPPVQCTPNLYTISQSHLLSSPITSSSHTKWVARHFPALRQSGFCVRRDKLVLRRWRIECSAADAASSSAGASDESPYQVLGVSPLEKFDTIKATYRRKHKDAERQGNEAAMARFDQAYDRIMMTQLSNRKQGLTFGSFEVSKEIKYADKRSWFPWGPKVAQLGQKEVLINLAISAFFSIWMVSAGEAEWKPLQFLIFSYMFRVFNKLKEYEPASSSISSEDEDGSRRTKSGKRLLRTLGLVFGCVGLASLAFTGTLNMYELLGQYIPRSFLGAQELFVTVVSAVALFIIGSFFR</sequence>
<accession>A0ABP0TMU8</accession>
<keyword evidence="3" id="KW-1185">Reference proteome</keyword>
<gene>
    <name evidence="2" type="ORF">CSSPTR1EN2_LOCUS5516</name>
</gene>
<feature type="transmembrane region" description="Helical" evidence="1">
    <location>
        <begin position="243"/>
        <end position="265"/>
    </location>
</feature>
<evidence type="ECO:0000313" key="2">
    <source>
        <dbReference type="EMBL" id="CAK9200656.1"/>
    </source>
</evidence>
<reference evidence="2" key="1">
    <citation type="submission" date="2024-02" db="EMBL/GenBank/DDBJ databases">
        <authorList>
            <consortium name="ELIXIR-Norway"/>
            <consortium name="Elixir Norway"/>
        </authorList>
    </citation>
    <scope>NUCLEOTIDE SEQUENCE</scope>
</reference>
<organism evidence="2 3">
    <name type="scientific">Sphagnum troendelagicum</name>
    <dbReference type="NCBI Taxonomy" id="128251"/>
    <lineage>
        <taxon>Eukaryota</taxon>
        <taxon>Viridiplantae</taxon>
        <taxon>Streptophyta</taxon>
        <taxon>Embryophyta</taxon>
        <taxon>Bryophyta</taxon>
        <taxon>Sphagnophytina</taxon>
        <taxon>Sphagnopsida</taxon>
        <taxon>Sphagnales</taxon>
        <taxon>Sphagnaceae</taxon>
        <taxon>Sphagnum</taxon>
    </lineage>
</organism>
<protein>
    <submittedName>
        <fullName evidence="2">Uncharacterized protein</fullName>
    </submittedName>
</protein>
<dbReference type="PANTHER" id="PTHR33372:SF5">
    <property type="entry name" value="PROTEIN CHLOROPLAST J-LIKE DOMAIN 1, CHLOROPLASTIC"/>
    <property type="match status" value="1"/>
</dbReference>
<dbReference type="EMBL" id="OZ019905">
    <property type="protein sequence ID" value="CAK9200656.1"/>
    <property type="molecule type" value="Genomic_DNA"/>
</dbReference>
<keyword evidence="1" id="KW-0812">Transmembrane</keyword>